<protein>
    <submittedName>
        <fullName evidence="2">Uncharacterized protein</fullName>
    </submittedName>
</protein>
<sequence length="812" mass="86740">MDRREPSLVPEWLKGASGTPGATHHVQPSVVHQDESGALLSSWQRVQTHGLNTRASNVDFDSLRSFSALSDRHYHSAADRRVVGGGRSSVNEKPLQDQDPYLRGYAHFDRSPAVRSYEGAEYIDRDAQRDSDREWGWDSDRDRDGRDRDRVVGFRGKDEWDRHREHLDTALPIRRSGLGPNLGVRYEAEPLPLSPSLSMSSIACAIGNGDKKMVFGELGCLPSVAPASSGSLTSNMQKAAFERNFPTLGAQEKGATGVVVQPNVLSPRPLWQGSSTTRLDGTRSSTSSPGLPSSGPNYGLTAAAGSSGGSNGAEGWSSALAEAPSALMGSSAAVNGTVAAGPTTNNMSSVSSVAMVMTTSDSNSANPPKMVDALVQFPPRVRTPPQHSAETQRLEELALKQSRQLTPMRPSLPKNMGLSPREKLKPKVAHAPDVVAPPVGTKGRQAMGSSQVLGSPYRMPALQRSETSKPLQGGKVLDHKVNKEIVSVLPSTQLNSALKSNSSPVGPVSTGASLGLAVGNASGGGGSIGYTPRKQMQLLDRRAVPIPPLSLPLGTVDGNLGGSRSRDGLYGTVAGTDDRRSPMPTQNRVDFFNALRKKASVGSALNTEDNQDVITTKKSGLVRSKELVASLGERGVSSPDGAEGDSLFDSAQLENRAAKLSSMISNGDTPAIVDKFYVNVEVKETESSIHELIMQERPNEELFGPEVLPSVTTSVATASEEEETAFLRSLGWEENAEDGEEALTEEEISAFYQERMRLTTVSRARQNSSNCHNATDLQVGSVGNLSSGLSSSDSESDHDCQRTPKDLYHHFD</sequence>
<feature type="compositionally biased region" description="Basic and acidic residues" evidence="1">
    <location>
        <begin position="795"/>
        <end position="812"/>
    </location>
</feature>
<name>A0ABP0UXI2_9BRYO</name>
<evidence type="ECO:0000313" key="3">
    <source>
        <dbReference type="Proteomes" id="UP001497512"/>
    </source>
</evidence>
<feature type="region of interest" description="Disordered" evidence="1">
    <location>
        <begin position="1"/>
        <end position="25"/>
    </location>
</feature>
<feature type="compositionally biased region" description="Low complexity" evidence="1">
    <location>
        <begin position="282"/>
        <end position="296"/>
    </location>
</feature>
<feature type="compositionally biased region" description="Low complexity" evidence="1">
    <location>
        <begin position="779"/>
        <end position="793"/>
    </location>
</feature>
<accession>A0ABP0UXI2</accession>
<keyword evidence="3" id="KW-1185">Reference proteome</keyword>
<gene>
    <name evidence="2" type="ORF">CSSPTR1EN2_LOCUS21064</name>
</gene>
<feature type="region of interest" description="Disordered" evidence="1">
    <location>
        <begin position="433"/>
        <end position="452"/>
    </location>
</feature>
<feature type="region of interest" description="Disordered" evidence="1">
    <location>
        <begin position="765"/>
        <end position="812"/>
    </location>
</feature>
<evidence type="ECO:0000256" key="1">
    <source>
        <dbReference type="SAM" id="MobiDB-lite"/>
    </source>
</evidence>
<organism evidence="2 3">
    <name type="scientific">Sphagnum troendelagicum</name>
    <dbReference type="NCBI Taxonomy" id="128251"/>
    <lineage>
        <taxon>Eukaryota</taxon>
        <taxon>Viridiplantae</taxon>
        <taxon>Streptophyta</taxon>
        <taxon>Embryophyta</taxon>
        <taxon>Bryophyta</taxon>
        <taxon>Sphagnophytina</taxon>
        <taxon>Sphagnopsida</taxon>
        <taxon>Sphagnales</taxon>
        <taxon>Sphagnaceae</taxon>
        <taxon>Sphagnum</taxon>
    </lineage>
</organism>
<evidence type="ECO:0000313" key="2">
    <source>
        <dbReference type="EMBL" id="CAK9232051.1"/>
    </source>
</evidence>
<feature type="compositionally biased region" description="Polar residues" evidence="1">
    <location>
        <begin position="765"/>
        <end position="778"/>
    </location>
</feature>
<dbReference type="PANTHER" id="PTHR34112">
    <property type="entry name" value="C-JUN-AMINO-TERMINAL KINASE-INTERACTING PROTEIN"/>
    <property type="match status" value="1"/>
</dbReference>
<proteinExistence type="predicted"/>
<dbReference type="PANTHER" id="PTHR34112:SF13">
    <property type="entry name" value="OS04G0448200 PROTEIN"/>
    <property type="match status" value="1"/>
</dbReference>
<reference evidence="2" key="1">
    <citation type="submission" date="2024-02" db="EMBL/GenBank/DDBJ databases">
        <authorList>
            <consortium name="ELIXIR-Norway"/>
            <consortium name="Elixir Norway"/>
        </authorList>
    </citation>
    <scope>NUCLEOTIDE SEQUENCE</scope>
</reference>
<dbReference type="EMBL" id="OZ019899">
    <property type="protein sequence ID" value="CAK9232051.1"/>
    <property type="molecule type" value="Genomic_DNA"/>
</dbReference>
<feature type="region of interest" description="Disordered" evidence="1">
    <location>
        <begin position="259"/>
        <end position="315"/>
    </location>
</feature>
<dbReference type="Proteomes" id="UP001497512">
    <property type="component" value="Chromosome 7"/>
</dbReference>